<dbReference type="FunFam" id="3.40.50.720:FF:000084">
    <property type="entry name" value="Short-chain dehydrogenase reductase"/>
    <property type="match status" value="1"/>
</dbReference>
<dbReference type="Gene3D" id="3.40.50.720">
    <property type="entry name" value="NAD(P)-binding Rossmann-like Domain"/>
    <property type="match status" value="1"/>
</dbReference>
<comment type="cofactor">
    <cofactor evidence="1">
        <name>heme</name>
        <dbReference type="ChEBI" id="CHEBI:30413"/>
    </cofactor>
</comment>
<dbReference type="InterPro" id="IPR036291">
    <property type="entry name" value="NAD(P)-bd_dom_sf"/>
</dbReference>
<keyword evidence="7" id="KW-0503">Monooxygenase</keyword>
<dbReference type="PANTHER" id="PTHR46300">
    <property type="entry name" value="P450, PUTATIVE (EUROFUNG)-RELATED-RELATED"/>
    <property type="match status" value="1"/>
</dbReference>
<dbReference type="PRINTS" id="PR00080">
    <property type="entry name" value="SDRFAMILY"/>
</dbReference>
<dbReference type="CDD" id="cd11065">
    <property type="entry name" value="CYP64-like"/>
    <property type="match status" value="1"/>
</dbReference>
<evidence type="ECO:0000256" key="1">
    <source>
        <dbReference type="ARBA" id="ARBA00001971"/>
    </source>
</evidence>
<keyword evidence="4" id="KW-0521">NADP</keyword>
<dbReference type="GO" id="GO:0004497">
    <property type="term" value="F:monooxygenase activity"/>
    <property type="evidence" value="ECO:0007669"/>
    <property type="project" value="UniProtKB-KW"/>
</dbReference>
<accession>A0A178BXZ4</accession>
<dbReference type="InterPro" id="IPR050364">
    <property type="entry name" value="Cytochrome_P450_fung"/>
</dbReference>
<evidence type="ECO:0000256" key="3">
    <source>
        <dbReference type="ARBA" id="ARBA00022723"/>
    </source>
</evidence>
<name>A0A178BXZ4_9EURO</name>
<dbReference type="Gene3D" id="1.10.630.10">
    <property type="entry name" value="Cytochrome P450"/>
    <property type="match status" value="1"/>
</dbReference>
<evidence type="ECO:0000313" key="8">
    <source>
        <dbReference type="EMBL" id="OAL22034.1"/>
    </source>
</evidence>
<keyword evidence="6" id="KW-0408">Iron</keyword>
<evidence type="ECO:0000256" key="5">
    <source>
        <dbReference type="ARBA" id="ARBA00023002"/>
    </source>
</evidence>
<evidence type="ECO:0000313" key="9">
    <source>
        <dbReference type="Proteomes" id="UP000185904"/>
    </source>
</evidence>
<dbReference type="GeneID" id="34594654"/>
<dbReference type="PANTHER" id="PTHR46300:SF2">
    <property type="entry name" value="CYTOCHROME P450 MONOOXYGENASE ALNH-RELATED"/>
    <property type="match status" value="1"/>
</dbReference>
<dbReference type="PRINTS" id="PR00081">
    <property type="entry name" value="GDHRDH"/>
</dbReference>
<dbReference type="InterPro" id="IPR036396">
    <property type="entry name" value="Cyt_P450_sf"/>
</dbReference>
<evidence type="ECO:0000256" key="2">
    <source>
        <dbReference type="ARBA" id="ARBA00010617"/>
    </source>
</evidence>
<sequence>MTSFTGKVVAVTGAASGMGLATAKLLYSRGALLSLADIRKDRLDEALSQITGSNQRPDNTNVLTLAIDIRKSEEVDSWIDATVKHFGRLDGAANVAGVLGESFGTGSLTEIDDQEFEFITAVNFKGLFNCLRAELRVMSTGGSIVNASSSTGLEGHPKNSVYSATKHAVIGLTKSAAGEFGEQGIRVNCVAPGTIKTPMVTAIGGLDKANMSSVFARVPLKRMGEADEAAKAFAFLLSDESSYMTGATVVVDGANTSSNLGFELNKITMADTPIWSKPYLWAAVAVVVLAIYRLLQVGKRDPRMPPGPPTVPILGNAHQIPRTGLYKQFREWAKEYGPIFSLKLGPSNVVVLCDRKAIHKLLVEKGAIYSDRPETYVGQLLTKGDHLAVSQMDPLWREKRKVIAHNFSPKPLDEKHFRVQEAEATILMNNLLTTPEDFYRQIRRYTASVVSSITYGYRGETPDSFWAKGVYDVMDKWTAAMEPGANPPVDEFKFLRYIPMSMAFWKRRAVEAGSVMDSVWGEARRRIDERRAKGERRNCIIDTLLDEYEKKGMPFSKHGFDNLMGELVEGGADTTAAQLLTLVLAFGLYPEVQEKARREIDAVCGTERAPLWSDFDRLPYINCIVKEGMRWRPVAVSALPHRAREDDVYEGMLIPKDSTVFLPTWAIHHSPEIYPDPEAFNPDRYLHHHKLASDYAGSPDWANRDKFISPCVTTLRD</sequence>
<evidence type="ECO:0000256" key="7">
    <source>
        <dbReference type="ARBA" id="ARBA00023033"/>
    </source>
</evidence>
<dbReference type="CDD" id="cd05233">
    <property type="entry name" value="SDR_c"/>
    <property type="match status" value="1"/>
</dbReference>
<dbReference type="AlphaFoldDB" id="A0A178BXZ4"/>
<comment type="caution">
    <text evidence="8">The sequence shown here is derived from an EMBL/GenBank/DDBJ whole genome shotgun (WGS) entry which is preliminary data.</text>
</comment>
<dbReference type="Pfam" id="PF00067">
    <property type="entry name" value="p450"/>
    <property type="match status" value="1"/>
</dbReference>
<dbReference type="InterPro" id="IPR020904">
    <property type="entry name" value="Sc_DH/Rdtase_CS"/>
</dbReference>
<keyword evidence="3" id="KW-0479">Metal-binding</keyword>
<dbReference type="InterPro" id="IPR002347">
    <property type="entry name" value="SDR_fam"/>
</dbReference>
<dbReference type="InterPro" id="IPR001128">
    <property type="entry name" value="Cyt_P450"/>
</dbReference>
<comment type="similarity">
    <text evidence="2">Belongs to the cytochrome P450 family.</text>
</comment>
<dbReference type="SUPFAM" id="SSF51735">
    <property type="entry name" value="NAD(P)-binding Rossmann-fold domains"/>
    <property type="match status" value="1"/>
</dbReference>
<dbReference type="GO" id="GO:0020037">
    <property type="term" value="F:heme binding"/>
    <property type="evidence" value="ECO:0007669"/>
    <property type="project" value="InterPro"/>
</dbReference>
<reference evidence="8 9" key="1">
    <citation type="submission" date="2016-03" db="EMBL/GenBank/DDBJ databases">
        <title>The draft genome sequence of Fonsecaea nubica causative agent of cutaneous subcutaneous infection in human host.</title>
        <authorList>
            <person name="Costa F."/>
            <person name="Sybren D.H."/>
            <person name="Raittz R.T."/>
            <person name="Weiss V.A."/>
            <person name="Leao A.C."/>
            <person name="Gomes R."/>
            <person name="De Souza E.M."/>
            <person name="Pedrosa F.O."/>
            <person name="Steffens M.B."/>
            <person name="Bombassaro A."/>
            <person name="Tadra-Sfeir M.Z."/>
            <person name="Moreno L.F."/>
            <person name="Najafzadeh M.J."/>
            <person name="Felipe M.S."/>
            <person name="Teixeira M."/>
            <person name="Sun J."/>
            <person name="Xi L."/>
            <person name="Castro M.A."/>
            <person name="Vicente V.A."/>
        </authorList>
    </citation>
    <scope>NUCLEOTIDE SEQUENCE [LARGE SCALE GENOMIC DNA]</scope>
    <source>
        <strain evidence="8 9">CBS 269.64</strain>
    </source>
</reference>
<dbReference type="Pfam" id="PF13561">
    <property type="entry name" value="adh_short_C2"/>
    <property type="match status" value="1"/>
</dbReference>
<proteinExistence type="inferred from homology"/>
<protein>
    <submittedName>
        <fullName evidence="8">Uncharacterized protein</fullName>
    </submittedName>
</protein>
<gene>
    <name evidence="8" type="ORF">AYO20_11270</name>
</gene>
<evidence type="ECO:0000256" key="4">
    <source>
        <dbReference type="ARBA" id="ARBA00022857"/>
    </source>
</evidence>
<evidence type="ECO:0000256" key="6">
    <source>
        <dbReference type="ARBA" id="ARBA00023004"/>
    </source>
</evidence>
<keyword evidence="5" id="KW-0560">Oxidoreductase</keyword>
<dbReference type="SUPFAM" id="SSF48264">
    <property type="entry name" value="Cytochrome P450"/>
    <property type="match status" value="1"/>
</dbReference>
<dbReference type="GO" id="GO:0016705">
    <property type="term" value="F:oxidoreductase activity, acting on paired donors, with incorporation or reduction of molecular oxygen"/>
    <property type="evidence" value="ECO:0007669"/>
    <property type="project" value="InterPro"/>
</dbReference>
<dbReference type="GO" id="GO:0005506">
    <property type="term" value="F:iron ion binding"/>
    <property type="evidence" value="ECO:0007669"/>
    <property type="project" value="InterPro"/>
</dbReference>
<organism evidence="8 9">
    <name type="scientific">Fonsecaea nubica</name>
    <dbReference type="NCBI Taxonomy" id="856822"/>
    <lineage>
        <taxon>Eukaryota</taxon>
        <taxon>Fungi</taxon>
        <taxon>Dikarya</taxon>
        <taxon>Ascomycota</taxon>
        <taxon>Pezizomycotina</taxon>
        <taxon>Eurotiomycetes</taxon>
        <taxon>Chaetothyriomycetidae</taxon>
        <taxon>Chaetothyriales</taxon>
        <taxon>Herpotrichiellaceae</taxon>
        <taxon>Fonsecaea</taxon>
    </lineage>
</organism>
<dbReference type="OrthoDB" id="1103324at2759"/>
<dbReference type="PROSITE" id="PS00061">
    <property type="entry name" value="ADH_SHORT"/>
    <property type="match status" value="1"/>
</dbReference>
<dbReference type="RefSeq" id="XP_022494492.1">
    <property type="nucleotide sequence ID" value="XM_022649522.1"/>
</dbReference>
<dbReference type="EMBL" id="LVCJ01000143">
    <property type="protein sequence ID" value="OAL22034.1"/>
    <property type="molecule type" value="Genomic_DNA"/>
</dbReference>
<dbReference type="Proteomes" id="UP000185904">
    <property type="component" value="Unassembled WGS sequence"/>
</dbReference>
<keyword evidence="9" id="KW-1185">Reference proteome</keyword>